<evidence type="ECO:0000313" key="6">
    <source>
        <dbReference type="EMBL" id="EEC14454.1"/>
    </source>
</evidence>
<keyword evidence="3 5" id="KW-1133">Transmembrane helix</keyword>
<organism>
    <name type="scientific">Ixodes scapularis</name>
    <name type="common">Black-legged tick</name>
    <name type="synonym">Deer tick</name>
    <dbReference type="NCBI Taxonomy" id="6945"/>
    <lineage>
        <taxon>Eukaryota</taxon>
        <taxon>Metazoa</taxon>
        <taxon>Ecdysozoa</taxon>
        <taxon>Arthropoda</taxon>
        <taxon>Chelicerata</taxon>
        <taxon>Arachnida</taxon>
        <taxon>Acari</taxon>
        <taxon>Parasitiformes</taxon>
        <taxon>Ixodida</taxon>
        <taxon>Ixodoidea</taxon>
        <taxon>Ixodidae</taxon>
        <taxon>Ixodinae</taxon>
        <taxon>Ixodes</taxon>
    </lineage>
</organism>
<dbReference type="GO" id="GO:0016020">
    <property type="term" value="C:membrane"/>
    <property type="evidence" value="ECO:0007669"/>
    <property type="project" value="UniProtKB-SubCell"/>
</dbReference>
<name>B7Q6I2_IXOSC</name>
<dbReference type="InterPro" id="IPR006214">
    <property type="entry name" value="Bax_inhibitor_1-related"/>
</dbReference>
<protein>
    <submittedName>
        <fullName evidence="6 7">NMDA receptor glutamate-binding chain, putative</fullName>
    </submittedName>
</protein>
<dbReference type="EMBL" id="ABJB010667541">
    <property type="status" value="NOT_ANNOTATED_CDS"/>
    <property type="molecule type" value="Genomic_DNA"/>
</dbReference>
<evidence type="ECO:0000256" key="4">
    <source>
        <dbReference type="ARBA" id="ARBA00023136"/>
    </source>
</evidence>
<reference evidence="7" key="2">
    <citation type="submission" date="2020-05" db="UniProtKB">
        <authorList>
            <consortium name="EnsemblMetazoa"/>
        </authorList>
    </citation>
    <scope>IDENTIFICATION</scope>
    <source>
        <strain evidence="7">wikel</strain>
    </source>
</reference>
<comment type="caution">
    <text evidence="5">Lacks conserved residue(s) required for the propagation of feature annotation.</text>
</comment>
<keyword evidence="8" id="KW-1185">Reference proteome</keyword>
<keyword evidence="4 5" id="KW-0472">Membrane</keyword>
<evidence type="ECO:0000256" key="2">
    <source>
        <dbReference type="ARBA" id="ARBA00022692"/>
    </source>
</evidence>
<accession>B7Q6I2</accession>
<feature type="non-terminal residue" evidence="6">
    <location>
        <position position="1"/>
    </location>
</feature>
<dbReference type="Pfam" id="PF01027">
    <property type="entry name" value="Bax1-I"/>
    <property type="match status" value="1"/>
</dbReference>
<comment type="subcellular location">
    <subcellularLocation>
        <location evidence="1">Membrane</location>
        <topology evidence="1">Multi-pass membrane protein</topology>
    </subcellularLocation>
</comment>
<sequence>FDFTSCAGFLFIAVWILLLFGILTIFTYNTILNTVYSALGALLFMAFLAFDTQMIMGGRKLELSPEEHIFAALQLYMDVVQLFLFILRLV</sequence>
<feature type="non-terminal residue" evidence="6">
    <location>
        <position position="90"/>
    </location>
</feature>
<comment type="similarity">
    <text evidence="5">Belongs to the BI1 family.</text>
</comment>
<dbReference type="EnsemblMetazoa" id="ISCW011046-RA">
    <property type="protein sequence ID" value="ISCW011046-PA"/>
    <property type="gene ID" value="ISCW011046"/>
</dbReference>
<dbReference type="AlphaFoldDB" id="B7Q6I2"/>
<dbReference type="PANTHER" id="PTHR23291:SF127">
    <property type="entry name" value="PROTEIN LIFEGUARD 1-LIKE"/>
    <property type="match status" value="1"/>
</dbReference>
<evidence type="ECO:0000313" key="7">
    <source>
        <dbReference type="EnsemblMetazoa" id="ISCW011046-PA"/>
    </source>
</evidence>
<feature type="transmembrane region" description="Helical" evidence="5">
    <location>
        <begin position="7"/>
        <end position="28"/>
    </location>
</feature>
<evidence type="ECO:0000256" key="1">
    <source>
        <dbReference type="ARBA" id="ARBA00004141"/>
    </source>
</evidence>
<dbReference type="STRING" id="6945.B7Q6I2"/>
<proteinExistence type="inferred from homology"/>
<dbReference type="OrthoDB" id="7933078at2759"/>
<evidence type="ECO:0000256" key="5">
    <source>
        <dbReference type="RuleBase" id="RU004379"/>
    </source>
</evidence>
<evidence type="ECO:0000256" key="3">
    <source>
        <dbReference type="ARBA" id="ARBA00022989"/>
    </source>
</evidence>
<reference evidence="6 8" key="1">
    <citation type="submission" date="2008-03" db="EMBL/GenBank/DDBJ databases">
        <title>Annotation of Ixodes scapularis.</title>
        <authorList>
            <consortium name="Ixodes scapularis Genome Project Consortium"/>
            <person name="Caler E."/>
            <person name="Hannick L.I."/>
            <person name="Bidwell S."/>
            <person name="Joardar V."/>
            <person name="Thiagarajan M."/>
            <person name="Amedeo P."/>
            <person name="Galinsky K.J."/>
            <person name="Schobel S."/>
            <person name="Inman J."/>
            <person name="Hostetler J."/>
            <person name="Miller J."/>
            <person name="Hammond M."/>
            <person name="Megy K."/>
            <person name="Lawson D."/>
            <person name="Kodira C."/>
            <person name="Sutton G."/>
            <person name="Meyer J."/>
            <person name="Hill C.A."/>
            <person name="Birren B."/>
            <person name="Nene V."/>
            <person name="Collins F."/>
            <person name="Alarcon-Chaidez F."/>
            <person name="Wikel S."/>
            <person name="Strausberg R."/>
        </authorList>
    </citation>
    <scope>NUCLEOTIDE SEQUENCE [LARGE SCALE GENOMIC DNA]</scope>
    <source>
        <strain evidence="8">Wikel</strain>
        <strain evidence="6">Wikel colony</strain>
    </source>
</reference>
<dbReference type="VEuPathDB" id="VectorBase:ISCW011046"/>
<feature type="transmembrane region" description="Helical" evidence="5">
    <location>
        <begin position="34"/>
        <end position="56"/>
    </location>
</feature>
<evidence type="ECO:0000313" key="8">
    <source>
        <dbReference type="Proteomes" id="UP000001555"/>
    </source>
</evidence>
<gene>
    <name evidence="6" type="ORF">IscW_ISCW011046</name>
</gene>
<dbReference type="Proteomes" id="UP000001555">
    <property type="component" value="Unassembled WGS sequence"/>
</dbReference>
<dbReference type="PaxDb" id="6945-B7Q6I2"/>
<keyword evidence="6" id="KW-0675">Receptor</keyword>
<dbReference type="VEuPathDB" id="VectorBase:ISCP_029871"/>
<dbReference type="HOGENOM" id="CLU_058671_5_2_1"/>
<dbReference type="VEuPathDB" id="VectorBase:ISCI011046"/>
<keyword evidence="2 5" id="KW-0812">Transmembrane</keyword>
<dbReference type="EMBL" id="DS868039">
    <property type="protein sequence ID" value="EEC14454.1"/>
    <property type="molecule type" value="Genomic_DNA"/>
</dbReference>
<dbReference type="PANTHER" id="PTHR23291">
    <property type="entry name" value="BAX INHIBITOR-RELATED"/>
    <property type="match status" value="1"/>
</dbReference>